<name>A0A7W4PKY7_9PROT</name>
<evidence type="ECO:0000313" key="3">
    <source>
        <dbReference type="Proteomes" id="UP000578030"/>
    </source>
</evidence>
<dbReference type="InterPro" id="IPR006311">
    <property type="entry name" value="TAT_signal"/>
</dbReference>
<gene>
    <name evidence="2" type="ORF">HLH28_10320</name>
</gene>
<evidence type="ECO:0000256" key="1">
    <source>
        <dbReference type="SAM" id="MobiDB-lite"/>
    </source>
</evidence>
<organism evidence="2 3">
    <name type="scientific">Gluconacetobacter tumulisoli</name>
    <dbReference type="NCBI Taxonomy" id="1286189"/>
    <lineage>
        <taxon>Bacteria</taxon>
        <taxon>Pseudomonadati</taxon>
        <taxon>Pseudomonadota</taxon>
        <taxon>Alphaproteobacteria</taxon>
        <taxon>Acetobacterales</taxon>
        <taxon>Acetobacteraceae</taxon>
        <taxon>Gluconacetobacter</taxon>
    </lineage>
</organism>
<proteinExistence type="predicted"/>
<reference evidence="2 3" key="1">
    <citation type="submission" date="2020-04" db="EMBL/GenBank/DDBJ databases">
        <title>Description of novel Gluconacetobacter.</title>
        <authorList>
            <person name="Sombolestani A."/>
        </authorList>
    </citation>
    <scope>NUCLEOTIDE SEQUENCE [LARGE SCALE GENOMIC DNA]</scope>
    <source>
        <strain evidence="2 3">LMG 27802</strain>
    </source>
</reference>
<comment type="caution">
    <text evidence="2">The sequence shown here is derived from an EMBL/GenBank/DDBJ whole genome shotgun (WGS) entry which is preliminary data.</text>
</comment>
<dbReference type="InterPro" id="IPR036188">
    <property type="entry name" value="FAD/NAD-bd_sf"/>
</dbReference>
<feature type="region of interest" description="Disordered" evidence="1">
    <location>
        <begin position="1"/>
        <end position="26"/>
    </location>
</feature>
<dbReference type="AlphaFoldDB" id="A0A7W4PKY7"/>
<dbReference type="PROSITE" id="PS51318">
    <property type="entry name" value="TAT"/>
    <property type="match status" value="1"/>
</dbReference>
<dbReference type="Gene3D" id="3.50.50.60">
    <property type="entry name" value="FAD/NAD(P)-binding domain"/>
    <property type="match status" value="1"/>
</dbReference>
<keyword evidence="3" id="KW-1185">Reference proteome</keyword>
<protein>
    <submittedName>
        <fullName evidence="2">NAD(P)-binding protein</fullName>
    </submittedName>
</protein>
<dbReference type="Proteomes" id="UP000578030">
    <property type="component" value="Unassembled WGS sequence"/>
</dbReference>
<dbReference type="Pfam" id="PF13450">
    <property type="entry name" value="NAD_binding_8"/>
    <property type="match status" value="1"/>
</dbReference>
<dbReference type="SUPFAM" id="SSF51905">
    <property type="entry name" value="FAD/NAD(P)-binding domain"/>
    <property type="match status" value="2"/>
</dbReference>
<sequence length="681" mass="73238">MSDRPDPRPGCPPPGSGQRSTTTRPAITRRDFINGVTTAAACATVSCSIFPAFGATDPDSVPPPRRTGLRGSHPGAFEAAHALRDGTLRPTGGHDDGELYDLVVVGGGLSGLAAAHFFHRYAGSGKSVLILENHDDFGGHAKRNEFVVDGRLLALNGGTLEIESPARYNEWAKRILDEIGVDISAYLRENRREAGLHERLGMDRAFFFDRESWASDALVPRHVPPGTSWYGFGPDFVANAPLGEKARADLARLLASRQPDYLAGASVAEKKKRLATMAYDRYLLDCAKVDPSVAWIFSKAGAGVFCVGADAMPALFAWAMGYPGFSGLGLGELPEGLLSDLPGGQHGRQAESGESVHFPDGNATLARLLVASLVPGATRARTQDEMGTATFDYARLDLAGNPTRIRLSTLALNVAHDGPPDQAETVSILCAPAGNPHPDTITRIRARQVVLACWNMVIPYLVPTMPAHQKDALAYGVKGPIVYANVAIRNWRAFHELRVAEVDCPTLYFEQVQLAEAASLGGLKAPSDPAMPNVVRMIKTFGAPGLPTKRDQHRAGRAMLLATSFDTFEREIRGQLQHILGPGGFDADRDIAAITVNRWPHGYAYTYNSLYDPPEWVFTASESRPCVTGRQPFGRIAIANADSAASPHTDAAFEAAHRAVAELLDRQVFPFVPPSPGPATF</sequence>
<accession>A0A7W4PKY7</accession>
<dbReference type="EMBL" id="JABEQM010000007">
    <property type="protein sequence ID" value="MBB2201967.1"/>
    <property type="molecule type" value="Genomic_DNA"/>
</dbReference>
<evidence type="ECO:0000313" key="2">
    <source>
        <dbReference type="EMBL" id="MBB2201967.1"/>
    </source>
</evidence>